<dbReference type="Pfam" id="PF11239">
    <property type="entry name" value="DUF3040"/>
    <property type="match status" value="1"/>
</dbReference>
<keyword evidence="1" id="KW-1133">Transmembrane helix</keyword>
<dbReference type="InterPro" id="IPR021401">
    <property type="entry name" value="DUF3040"/>
</dbReference>
<dbReference type="AlphaFoldDB" id="A0A1H1D970"/>
<dbReference type="STRING" id="35622.SAMN04489764_1885"/>
<dbReference type="EMBL" id="FNKK01000002">
    <property type="protein sequence ID" value="SDQ73002.1"/>
    <property type="molecule type" value="Genomic_DNA"/>
</dbReference>
<dbReference type="Proteomes" id="UP000217103">
    <property type="component" value="Unassembled WGS sequence"/>
</dbReference>
<protein>
    <recommendedName>
        <fullName evidence="4">DUF3040 domain-containing protein</fullName>
    </recommendedName>
</protein>
<evidence type="ECO:0008006" key="4">
    <source>
        <dbReference type="Google" id="ProtNLM"/>
    </source>
</evidence>
<proteinExistence type="predicted"/>
<feature type="transmembrane region" description="Helical" evidence="1">
    <location>
        <begin position="67"/>
        <end position="91"/>
    </location>
</feature>
<keyword evidence="1" id="KW-0472">Membrane</keyword>
<accession>A0A1H1D970</accession>
<evidence type="ECO:0000313" key="3">
    <source>
        <dbReference type="Proteomes" id="UP000217103"/>
    </source>
</evidence>
<dbReference type="RefSeq" id="WP_093258683.1">
    <property type="nucleotide sequence ID" value="NZ_FNKK01000002.1"/>
</dbReference>
<keyword evidence="1" id="KW-0812">Transmembrane</keyword>
<name>A0A1H1D970_9ACTN</name>
<keyword evidence="3" id="KW-1185">Reference proteome</keyword>
<evidence type="ECO:0000313" key="2">
    <source>
        <dbReference type="EMBL" id="SDQ73002.1"/>
    </source>
</evidence>
<gene>
    <name evidence="2" type="ORF">SAMN04489764_1885</name>
</gene>
<organism evidence="2 3">
    <name type="scientific">Thermostaphylospora chromogena</name>
    <dbReference type="NCBI Taxonomy" id="35622"/>
    <lineage>
        <taxon>Bacteria</taxon>
        <taxon>Bacillati</taxon>
        <taxon>Actinomycetota</taxon>
        <taxon>Actinomycetes</taxon>
        <taxon>Streptosporangiales</taxon>
        <taxon>Thermomonosporaceae</taxon>
        <taxon>Thermostaphylospora</taxon>
    </lineage>
</organism>
<reference evidence="2 3" key="1">
    <citation type="submission" date="2016-10" db="EMBL/GenBank/DDBJ databases">
        <authorList>
            <person name="de Groot N.N."/>
        </authorList>
    </citation>
    <scope>NUCLEOTIDE SEQUENCE [LARGE SCALE GENOMIC DNA]</scope>
    <source>
        <strain evidence="2 3">DSM 43794</strain>
    </source>
</reference>
<sequence length="92" mass="10830">MTLPRHEQRILREIERELERDSPELLRLTAILRSRHPDQPEREEPEWADQVRHAPGRYDFPLGRWEVIVICGAVAVFAVALFFVTVVAPYIR</sequence>
<evidence type="ECO:0000256" key="1">
    <source>
        <dbReference type="SAM" id="Phobius"/>
    </source>
</evidence>